<name>A0AA49JHG5_9BACT</name>
<reference evidence="1" key="1">
    <citation type="submission" date="2023-08" db="EMBL/GenBank/DDBJ databases">
        <title>Comparative genomics and taxonomic characterization of three novel marine species of genus Marivirga.</title>
        <authorList>
            <person name="Muhammad N."/>
            <person name="Kim S.-G."/>
        </authorList>
    </citation>
    <scope>NUCLEOTIDE SEQUENCE</scope>
    <source>
        <strain evidence="1">BKB1-2</strain>
    </source>
</reference>
<sequence>MAHNFDYNKIMETYNNAASPVAANGAFDLVRTSLKDGHEVQINFGEGQQSKRFTKIEDFNKWVADIKERI</sequence>
<dbReference type="KEGG" id="marp:QYS47_25200"/>
<dbReference type="EMBL" id="CP129968">
    <property type="protein sequence ID" value="WKK80427.1"/>
    <property type="molecule type" value="Genomic_DNA"/>
</dbReference>
<evidence type="ECO:0000313" key="2">
    <source>
        <dbReference type="EMBL" id="WKK80403.1"/>
    </source>
</evidence>
<dbReference type="EMBL" id="CP129968">
    <property type="protein sequence ID" value="WKK80392.1"/>
    <property type="molecule type" value="Genomic_DNA"/>
</dbReference>
<protein>
    <submittedName>
        <fullName evidence="1">Uncharacterized protein</fullName>
    </submittedName>
</protein>
<organism evidence="1">
    <name type="scientific">Marivirga arenosa</name>
    <dbReference type="NCBI Taxonomy" id="3059076"/>
    <lineage>
        <taxon>Bacteria</taxon>
        <taxon>Pseudomonadati</taxon>
        <taxon>Bacteroidota</taxon>
        <taxon>Cytophagia</taxon>
        <taxon>Cytophagales</taxon>
        <taxon>Marivirgaceae</taxon>
        <taxon>Marivirga</taxon>
    </lineage>
</organism>
<dbReference type="EMBL" id="CP129968">
    <property type="protein sequence ID" value="WKK80403.1"/>
    <property type="molecule type" value="Genomic_DNA"/>
</dbReference>
<gene>
    <name evidence="1" type="ORF">QYS47_25070</name>
    <name evidence="2" type="ORF">QYS47_25135</name>
    <name evidence="3" type="ORF">QYS47_25200</name>
    <name evidence="4" type="ORF">QYS47_25270</name>
</gene>
<dbReference type="EMBL" id="CP129968">
    <property type="protein sequence ID" value="WKK80415.1"/>
    <property type="molecule type" value="Genomic_DNA"/>
</dbReference>
<dbReference type="RefSeq" id="WP_302124793.1">
    <property type="nucleotide sequence ID" value="NZ_CP129968.2"/>
</dbReference>
<dbReference type="KEGG" id="marp:QYS47_25270"/>
<dbReference type="KEGG" id="marp:QYS47_25135"/>
<evidence type="ECO:0000313" key="1">
    <source>
        <dbReference type="EMBL" id="WKK80392.1"/>
    </source>
</evidence>
<evidence type="ECO:0000313" key="4">
    <source>
        <dbReference type="EMBL" id="WKK80427.1"/>
    </source>
</evidence>
<evidence type="ECO:0000313" key="3">
    <source>
        <dbReference type="EMBL" id="WKK80415.1"/>
    </source>
</evidence>
<dbReference type="AlphaFoldDB" id="A0AA49JHG5"/>
<proteinExistence type="predicted"/>
<accession>A0AA49JHG5</accession>
<dbReference type="KEGG" id="marp:QYS47_25070"/>
<dbReference type="Proteomes" id="UP001232019">
    <property type="component" value="Chromosome"/>
</dbReference>